<feature type="region of interest" description="Disordered" evidence="1">
    <location>
        <begin position="376"/>
        <end position="407"/>
    </location>
</feature>
<dbReference type="AlphaFoldDB" id="A0A6A4I4X3"/>
<name>A0A6A4I4X3_9AGAR</name>
<proteinExistence type="predicted"/>
<feature type="compositionally biased region" description="Polar residues" evidence="1">
    <location>
        <begin position="132"/>
        <end position="147"/>
    </location>
</feature>
<reference evidence="3" key="1">
    <citation type="journal article" date="2019" name="Environ. Microbiol.">
        <title>Fungal ecological strategies reflected in gene transcription - a case study of two litter decomposers.</title>
        <authorList>
            <person name="Barbi F."/>
            <person name="Kohler A."/>
            <person name="Barry K."/>
            <person name="Baskaran P."/>
            <person name="Daum C."/>
            <person name="Fauchery L."/>
            <person name="Ihrmark K."/>
            <person name="Kuo A."/>
            <person name="LaButti K."/>
            <person name="Lipzen A."/>
            <person name="Morin E."/>
            <person name="Grigoriev I.V."/>
            <person name="Henrissat B."/>
            <person name="Lindahl B."/>
            <person name="Martin F."/>
        </authorList>
    </citation>
    <scope>NUCLEOTIDE SEQUENCE</scope>
    <source>
        <strain evidence="3">JB14</strain>
    </source>
</reference>
<accession>A0A6A4I4X3</accession>
<feature type="signal peptide" evidence="2">
    <location>
        <begin position="1"/>
        <end position="23"/>
    </location>
</feature>
<organism evidence="3 4">
    <name type="scientific">Gymnopus androsaceus JB14</name>
    <dbReference type="NCBI Taxonomy" id="1447944"/>
    <lineage>
        <taxon>Eukaryota</taxon>
        <taxon>Fungi</taxon>
        <taxon>Dikarya</taxon>
        <taxon>Basidiomycota</taxon>
        <taxon>Agaricomycotina</taxon>
        <taxon>Agaricomycetes</taxon>
        <taxon>Agaricomycetidae</taxon>
        <taxon>Agaricales</taxon>
        <taxon>Marasmiineae</taxon>
        <taxon>Omphalotaceae</taxon>
        <taxon>Gymnopus</taxon>
    </lineage>
</organism>
<gene>
    <name evidence="3" type="ORF">BT96DRAFT_989483</name>
</gene>
<feature type="chain" id="PRO_5025533964" description="Extracellular membrane protein CFEM domain-containing protein" evidence="2">
    <location>
        <begin position="24"/>
        <end position="434"/>
    </location>
</feature>
<evidence type="ECO:0000256" key="1">
    <source>
        <dbReference type="SAM" id="MobiDB-lite"/>
    </source>
</evidence>
<dbReference type="EMBL" id="ML769418">
    <property type="protein sequence ID" value="KAE9404207.1"/>
    <property type="molecule type" value="Genomic_DNA"/>
</dbReference>
<evidence type="ECO:0000313" key="4">
    <source>
        <dbReference type="Proteomes" id="UP000799118"/>
    </source>
</evidence>
<evidence type="ECO:0000313" key="3">
    <source>
        <dbReference type="EMBL" id="KAE9404207.1"/>
    </source>
</evidence>
<feature type="compositionally biased region" description="Low complexity" evidence="1">
    <location>
        <begin position="381"/>
        <end position="399"/>
    </location>
</feature>
<dbReference type="OrthoDB" id="2564568at2759"/>
<evidence type="ECO:0008006" key="5">
    <source>
        <dbReference type="Google" id="ProtNLM"/>
    </source>
</evidence>
<dbReference type="Proteomes" id="UP000799118">
    <property type="component" value="Unassembled WGS sequence"/>
</dbReference>
<keyword evidence="2" id="KW-0732">Signal</keyword>
<keyword evidence="4" id="KW-1185">Reference proteome</keyword>
<sequence>MKLASSTLLTFVTVGVFASEVAASQLRARFVDAFDVLLPRQSSSTGIDPSDIPTECQNQCATVVNAINTCTTDSCFCTAANANGLESCFSCFIQLNPSSDEVSLSDDAFSSFNEECAGTPGVPTLAVDGSDATATGASSPKSTTGTKGKNGALSADDDPSCTQALSDLIMKLASSTLLTFATIGVFASEVAASQLQARFVNTLDVLLPRQSTGTGTDPSDIPTQCQSQCDAVVNALNTCTSDSCICTPDNANGLESCVECLINIDPTDEESSGEEVLSCELISSSSSVYIQFTLNIVCCKAFNEECAGTPGVPTLAVGGSDAGTGTSVIATTATGTSAISASAIGTTAIATSAIGTSITGAHATGAPTIGTSATGASITDAPTTGTSATAASSPKSTTGSGSGTKGLNGAVAGRRSMTKAAVGVLSFVIGLALL</sequence>
<evidence type="ECO:0000256" key="2">
    <source>
        <dbReference type="SAM" id="SignalP"/>
    </source>
</evidence>
<feature type="region of interest" description="Disordered" evidence="1">
    <location>
        <begin position="123"/>
        <end position="157"/>
    </location>
</feature>
<protein>
    <recommendedName>
        <fullName evidence="5">Extracellular membrane protein CFEM domain-containing protein</fullName>
    </recommendedName>
</protein>